<evidence type="ECO:0000313" key="17">
    <source>
        <dbReference type="Proteomes" id="UP000481852"/>
    </source>
</evidence>
<dbReference type="InterPro" id="IPR002146">
    <property type="entry name" value="ATP_synth_b/b'su_bac/chlpt"/>
</dbReference>
<dbReference type="GO" id="GO:0046961">
    <property type="term" value="F:proton-transporting ATPase activity, rotational mechanism"/>
    <property type="evidence" value="ECO:0007669"/>
    <property type="project" value="TreeGrafter"/>
</dbReference>
<protein>
    <recommendedName>
        <fullName evidence="13">ATP synthase subunit b</fullName>
    </recommendedName>
    <alternativeName>
        <fullName evidence="13">ATP synthase F(0) sector subunit b</fullName>
    </alternativeName>
    <alternativeName>
        <fullName evidence="13">ATPase subunit I</fullName>
    </alternativeName>
    <alternativeName>
        <fullName evidence="13">F-type ATPase subunit b</fullName>
        <shortName evidence="13">F-ATPase subunit b</shortName>
    </alternativeName>
</protein>
<dbReference type="InterPro" id="IPR050059">
    <property type="entry name" value="ATP_synthase_B_chain"/>
</dbReference>
<comment type="similarity">
    <text evidence="1 13 14">Belongs to the ATPase B chain family.</text>
</comment>
<dbReference type="GO" id="GO:0005886">
    <property type="term" value="C:plasma membrane"/>
    <property type="evidence" value="ECO:0007669"/>
    <property type="project" value="UniProtKB-SubCell"/>
</dbReference>
<sequence length="172" mass="19061">MAMKTGYELLVSLDWQTIIIQLINLGIQILLFKKFLYKPVMKILRKRQGLVDQPLKEAEAAKQEALSMKKEYEANLSKANEEADRIVKEASAAASQKSERIVSDAQEEAAALKAQAQLDIAAQQKRAINDAKDEIGSMAVDIASKVIGREINEQDQADLVDEFIQNVGDESA</sequence>
<comment type="function">
    <text evidence="11 13">F(1)F(0) ATP synthase produces ATP from ADP in the presence of a proton or sodium gradient. F-type ATPases consist of two structural domains, F(1) containing the extramembraneous catalytic core and F(0) containing the membrane proton channel, linked together by a central stalk and a peripheral stalk. During catalysis, ATP synthesis in the catalytic domain of F(1) is coupled via a rotary mechanism of the central stalk subunits to proton translocation.</text>
</comment>
<keyword evidence="5 13" id="KW-0812">Transmembrane</keyword>
<name>A0A6L5X3G1_9FIRM</name>
<dbReference type="InterPro" id="IPR005864">
    <property type="entry name" value="ATP_synth_F0_bsu_bac"/>
</dbReference>
<evidence type="ECO:0000256" key="6">
    <source>
        <dbReference type="ARBA" id="ARBA00022781"/>
    </source>
</evidence>
<comment type="caution">
    <text evidence="16">The sequence shown here is derived from an EMBL/GenBank/DDBJ whole genome shotgun (WGS) entry which is preliminary data.</text>
</comment>
<keyword evidence="10 13" id="KW-0066">ATP synthesis</keyword>
<evidence type="ECO:0000256" key="7">
    <source>
        <dbReference type="ARBA" id="ARBA00022989"/>
    </source>
</evidence>
<dbReference type="CDD" id="cd06503">
    <property type="entry name" value="ATP-synt_Fo_b"/>
    <property type="match status" value="1"/>
</dbReference>
<proteinExistence type="inferred from homology"/>
<feature type="transmembrane region" description="Helical" evidence="13">
    <location>
        <begin position="18"/>
        <end position="37"/>
    </location>
</feature>
<keyword evidence="15" id="KW-0175">Coiled coil</keyword>
<evidence type="ECO:0000256" key="1">
    <source>
        <dbReference type="ARBA" id="ARBA00005513"/>
    </source>
</evidence>
<evidence type="ECO:0000256" key="13">
    <source>
        <dbReference type="HAMAP-Rule" id="MF_01398"/>
    </source>
</evidence>
<dbReference type="InterPro" id="IPR028987">
    <property type="entry name" value="ATP_synth_B-like_membr_sf"/>
</dbReference>
<keyword evidence="6 13" id="KW-0375">Hydrogen ion transport</keyword>
<dbReference type="GO" id="GO:0045259">
    <property type="term" value="C:proton-transporting ATP synthase complex"/>
    <property type="evidence" value="ECO:0007669"/>
    <property type="project" value="UniProtKB-KW"/>
</dbReference>
<feature type="coiled-coil region" evidence="15">
    <location>
        <begin position="55"/>
        <end position="115"/>
    </location>
</feature>
<comment type="function">
    <text evidence="13">Component of the F(0) channel, it forms part of the peripheral stalk, linking F(1) to F(0).</text>
</comment>
<keyword evidence="17" id="KW-1185">Reference proteome</keyword>
<dbReference type="Proteomes" id="UP000481852">
    <property type="component" value="Unassembled WGS sequence"/>
</dbReference>
<dbReference type="Pfam" id="PF00430">
    <property type="entry name" value="ATP-synt_B"/>
    <property type="match status" value="1"/>
</dbReference>
<dbReference type="GO" id="GO:0012505">
    <property type="term" value="C:endomembrane system"/>
    <property type="evidence" value="ECO:0007669"/>
    <property type="project" value="UniProtKB-SubCell"/>
</dbReference>
<evidence type="ECO:0000256" key="15">
    <source>
        <dbReference type="SAM" id="Coils"/>
    </source>
</evidence>
<keyword evidence="8 13" id="KW-0406">Ion transport</keyword>
<evidence type="ECO:0000256" key="4">
    <source>
        <dbReference type="ARBA" id="ARBA00022547"/>
    </source>
</evidence>
<dbReference type="EMBL" id="VULZ01000007">
    <property type="protein sequence ID" value="MSS14929.1"/>
    <property type="molecule type" value="Genomic_DNA"/>
</dbReference>
<dbReference type="GO" id="GO:0046933">
    <property type="term" value="F:proton-transporting ATP synthase activity, rotational mechanism"/>
    <property type="evidence" value="ECO:0007669"/>
    <property type="project" value="UniProtKB-UniRule"/>
</dbReference>
<comment type="subunit">
    <text evidence="13">F-type ATPases have 2 components, F(1) - the catalytic core - and F(0) - the membrane proton channel. F(1) has five subunits: alpha(3), beta(3), gamma(1), delta(1), epsilon(1). F(0) has three main subunits: a(1), b(2) and c(10-14). The alpha and beta chains form an alternating ring which encloses part of the gamma chain. F(1) is attached to F(0) by a central stalk formed by the gamma and epsilon chains, while a peripheral stalk is formed by the delta and b chains.</text>
</comment>
<gene>
    <name evidence="13 16" type="primary">atpF</name>
    <name evidence="16" type="ORF">FYJ35_07710</name>
</gene>
<dbReference type="NCBIfam" id="TIGR01144">
    <property type="entry name" value="ATP_synt_b"/>
    <property type="match status" value="1"/>
</dbReference>
<keyword evidence="9 13" id="KW-0472">Membrane</keyword>
<dbReference type="HAMAP" id="MF_01398">
    <property type="entry name" value="ATP_synth_b_bprime"/>
    <property type="match status" value="1"/>
</dbReference>
<accession>A0A6L5X3G1</accession>
<evidence type="ECO:0000256" key="11">
    <source>
        <dbReference type="ARBA" id="ARBA00025198"/>
    </source>
</evidence>
<evidence type="ECO:0000256" key="2">
    <source>
        <dbReference type="ARBA" id="ARBA00022448"/>
    </source>
</evidence>
<keyword evidence="7 13" id="KW-1133">Transmembrane helix</keyword>
<evidence type="ECO:0000256" key="10">
    <source>
        <dbReference type="ARBA" id="ARBA00023310"/>
    </source>
</evidence>
<evidence type="ECO:0000256" key="5">
    <source>
        <dbReference type="ARBA" id="ARBA00022692"/>
    </source>
</evidence>
<organism evidence="16 17">
    <name type="scientific">Porcincola intestinalis</name>
    <dbReference type="NCBI Taxonomy" id="2606632"/>
    <lineage>
        <taxon>Bacteria</taxon>
        <taxon>Bacillati</taxon>
        <taxon>Bacillota</taxon>
        <taxon>Clostridia</taxon>
        <taxon>Lachnospirales</taxon>
        <taxon>Lachnospiraceae</taxon>
        <taxon>Porcincola</taxon>
    </lineage>
</organism>
<dbReference type="PANTHER" id="PTHR33445:SF1">
    <property type="entry name" value="ATP SYNTHASE SUBUNIT B"/>
    <property type="match status" value="1"/>
</dbReference>
<keyword evidence="2 13" id="KW-0813">Transport</keyword>
<evidence type="ECO:0000256" key="14">
    <source>
        <dbReference type="RuleBase" id="RU003848"/>
    </source>
</evidence>
<dbReference type="AlphaFoldDB" id="A0A6L5X3G1"/>
<evidence type="ECO:0000256" key="9">
    <source>
        <dbReference type="ARBA" id="ARBA00023136"/>
    </source>
</evidence>
<keyword evidence="4 13" id="KW-0138">CF(0)</keyword>
<keyword evidence="3 13" id="KW-1003">Cell membrane</keyword>
<dbReference type="PANTHER" id="PTHR33445">
    <property type="entry name" value="ATP SYNTHASE SUBUNIT B', CHLOROPLASTIC"/>
    <property type="match status" value="1"/>
</dbReference>
<evidence type="ECO:0000256" key="12">
    <source>
        <dbReference type="ARBA" id="ARBA00037847"/>
    </source>
</evidence>
<evidence type="ECO:0000256" key="8">
    <source>
        <dbReference type="ARBA" id="ARBA00023065"/>
    </source>
</evidence>
<reference evidence="16 17" key="1">
    <citation type="submission" date="2019-08" db="EMBL/GenBank/DDBJ databases">
        <title>In-depth cultivation of the pig gut microbiome towards novel bacterial diversity and tailored functional studies.</title>
        <authorList>
            <person name="Wylensek D."/>
            <person name="Hitch T.C.A."/>
            <person name="Clavel T."/>
        </authorList>
    </citation>
    <scope>NUCLEOTIDE SEQUENCE [LARGE SCALE GENOMIC DNA]</scope>
    <source>
        <strain evidence="16 17">Oil+RF-744-WCA-WT-11</strain>
    </source>
</reference>
<dbReference type="SUPFAM" id="SSF81573">
    <property type="entry name" value="F1F0 ATP synthase subunit B, membrane domain"/>
    <property type="match status" value="1"/>
</dbReference>
<evidence type="ECO:0000256" key="3">
    <source>
        <dbReference type="ARBA" id="ARBA00022475"/>
    </source>
</evidence>
<evidence type="ECO:0000313" key="16">
    <source>
        <dbReference type="EMBL" id="MSS14929.1"/>
    </source>
</evidence>
<comment type="subcellular location">
    <subcellularLocation>
        <location evidence="13">Cell membrane</location>
        <topology evidence="13">Single-pass membrane protein</topology>
    </subcellularLocation>
    <subcellularLocation>
        <location evidence="12">Endomembrane system</location>
        <topology evidence="12">Single-pass membrane protein</topology>
    </subcellularLocation>
</comment>